<dbReference type="Proteomes" id="UP000663671">
    <property type="component" value="Chromosome 1"/>
</dbReference>
<name>A0A8A1MBA1_AJECA</name>
<dbReference type="VEuPathDB" id="FungiDB:I7I51_00826"/>
<dbReference type="AlphaFoldDB" id="A0A8A1MBA1"/>
<feature type="region of interest" description="Disordered" evidence="1">
    <location>
        <begin position="81"/>
        <end position="100"/>
    </location>
</feature>
<reference evidence="2" key="1">
    <citation type="submission" date="2021-01" db="EMBL/GenBank/DDBJ databases">
        <title>Chromosome-level genome assembly of a human fungal pathogen reveals clustering of transcriptionally co-regulated genes.</title>
        <authorList>
            <person name="Voorhies M."/>
            <person name="Cohen S."/>
            <person name="Shea T.P."/>
            <person name="Petrus S."/>
            <person name="Munoz J.F."/>
            <person name="Poplawski S."/>
            <person name="Goldman W.E."/>
            <person name="Michael T."/>
            <person name="Cuomo C.A."/>
            <person name="Sil A."/>
            <person name="Beyhan S."/>
        </authorList>
    </citation>
    <scope>NUCLEOTIDE SEQUENCE</scope>
    <source>
        <strain evidence="2">WU24</strain>
    </source>
</reference>
<proteinExistence type="predicted"/>
<evidence type="ECO:0000256" key="1">
    <source>
        <dbReference type="SAM" id="MobiDB-lite"/>
    </source>
</evidence>
<accession>A0A8A1MBA1</accession>
<protein>
    <submittedName>
        <fullName evidence="2">Uncharacterized protein</fullName>
    </submittedName>
</protein>
<organism evidence="2 3">
    <name type="scientific">Ajellomyces capsulatus</name>
    <name type="common">Darling's disease fungus</name>
    <name type="synonym">Histoplasma capsulatum</name>
    <dbReference type="NCBI Taxonomy" id="5037"/>
    <lineage>
        <taxon>Eukaryota</taxon>
        <taxon>Fungi</taxon>
        <taxon>Dikarya</taxon>
        <taxon>Ascomycota</taxon>
        <taxon>Pezizomycotina</taxon>
        <taxon>Eurotiomycetes</taxon>
        <taxon>Eurotiomycetidae</taxon>
        <taxon>Onygenales</taxon>
        <taxon>Ajellomycetaceae</taxon>
        <taxon>Histoplasma</taxon>
    </lineage>
</organism>
<evidence type="ECO:0000313" key="3">
    <source>
        <dbReference type="Proteomes" id="UP000663671"/>
    </source>
</evidence>
<dbReference type="EMBL" id="CP069114">
    <property type="protein sequence ID" value="QSS63766.1"/>
    <property type="molecule type" value="Genomic_DNA"/>
</dbReference>
<gene>
    <name evidence="2" type="ORF">I7I51_00826</name>
</gene>
<sequence>MEQVAELLFGNGFFVDLCNTFSPRMQRFAINLQRSYISNRRYAGLDIKISRYYDDKFSAPDFWLRLRCGVALALSTIPRYRDGNRERTPTLDPANVSSCL</sequence>
<evidence type="ECO:0000313" key="2">
    <source>
        <dbReference type="EMBL" id="QSS63766.1"/>
    </source>
</evidence>